<comment type="subcellular location">
    <subcellularLocation>
        <location evidence="1 10">Golgi apparatus membrane</location>
        <topology evidence="1 10">Single-pass type II membrane protein</topology>
    </subcellularLocation>
</comment>
<dbReference type="PANTHER" id="PTHR11214">
    <property type="entry name" value="BETA-1,3-N-ACETYLGLUCOSAMINYLTRANSFERASE"/>
    <property type="match status" value="1"/>
</dbReference>
<dbReference type="InterPro" id="IPR002659">
    <property type="entry name" value="Glyco_trans_31"/>
</dbReference>
<keyword evidence="8 10" id="KW-0333">Golgi apparatus</keyword>
<evidence type="ECO:0000256" key="4">
    <source>
        <dbReference type="ARBA" id="ARBA00022679"/>
    </source>
</evidence>
<evidence type="ECO:0000256" key="6">
    <source>
        <dbReference type="ARBA" id="ARBA00022968"/>
    </source>
</evidence>
<evidence type="ECO:0000313" key="11">
    <source>
        <dbReference type="EnsemblMetazoa" id="CLYHEMP008694.3"/>
    </source>
</evidence>
<dbReference type="GO" id="GO:0006024">
    <property type="term" value="P:glycosaminoglycan biosynthetic process"/>
    <property type="evidence" value="ECO:0007669"/>
    <property type="project" value="TreeGrafter"/>
</dbReference>
<protein>
    <recommendedName>
        <fullName evidence="10">Hexosyltransferase</fullName>
        <ecNumber evidence="10">2.4.1.-</ecNumber>
    </recommendedName>
</protein>
<dbReference type="EnsemblMetazoa" id="CLYHEMT008694.3">
    <property type="protein sequence ID" value="CLYHEMP008694.3"/>
    <property type="gene ID" value="CLYHEMG008694"/>
</dbReference>
<keyword evidence="7 10" id="KW-1133">Transmembrane helix</keyword>
<feature type="transmembrane region" description="Helical" evidence="10">
    <location>
        <begin position="7"/>
        <end position="29"/>
    </location>
</feature>
<reference evidence="11" key="1">
    <citation type="submission" date="2021-01" db="UniProtKB">
        <authorList>
            <consortium name="EnsemblMetazoa"/>
        </authorList>
    </citation>
    <scope>IDENTIFICATION</scope>
</reference>
<dbReference type="Pfam" id="PF01762">
    <property type="entry name" value="Galactosyl_T"/>
    <property type="match status" value="1"/>
</dbReference>
<dbReference type="RefSeq" id="XP_066910368.1">
    <property type="nucleotide sequence ID" value="XM_067054267.1"/>
</dbReference>
<name>A0A7M5V2Q4_9CNID</name>
<organism evidence="11 12">
    <name type="scientific">Clytia hemisphaerica</name>
    <dbReference type="NCBI Taxonomy" id="252671"/>
    <lineage>
        <taxon>Eukaryota</taxon>
        <taxon>Metazoa</taxon>
        <taxon>Cnidaria</taxon>
        <taxon>Hydrozoa</taxon>
        <taxon>Hydroidolina</taxon>
        <taxon>Leptothecata</taxon>
        <taxon>Obeliida</taxon>
        <taxon>Clytiidae</taxon>
        <taxon>Clytia</taxon>
    </lineage>
</organism>
<dbReference type="AlphaFoldDB" id="A0A7M5V2Q4"/>
<keyword evidence="12" id="KW-1185">Reference proteome</keyword>
<dbReference type="GO" id="GO:0006493">
    <property type="term" value="P:protein O-linked glycosylation"/>
    <property type="evidence" value="ECO:0007669"/>
    <property type="project" value="TreeGrafter"/>
</dbReference>
<dbReference type="GeneID" id="136797681"/>
<accession>A0A7M5V2Q4</accession>
<evidence type="ECO:0000256" key="7">
    <source>
        <dbReference type="ARBA" id="ARBA00022989"/>
    </source>
</evidence>
<proteinExistence type="inferred from homology"/>
<dbReference type="GO" id="GO:0000139">
    <property type="term" value="C:Golgi membrane"/>
    <property type="evidence" value="ECO:0007669"/>
    <property type="project" value="UniProtKB-SubCell"/>
</dbReference>
<keyword evidence="3 10" id="KW-0328">Glycosyltransferase</keyword>
<evidence type="ECO:0000256" key="5">
    <source>
        <dbReference type="ARBA" id="ARBA00022692"/>
    </source>
</evidence>
<keyword evidence="5 10" id="KW-0812">Transmembrane</keyword>
<dbReference type="EC" id="2.4.1.-" evidence="10"/>
<evidence type="ECO:0000256" key="10">
    <source>
        <dbReference type="RuleBase" id="RU363063"/>
    </source>
</evidence>
<evidence type="ECO:0000256" key="3">
    <source>
        <dbReference type="ARBA" id="ARBA00022676"/>
    </source>
</evidence>
<dbReference type="Gene3D" id="3.90.550.50">
    <property type="match status" value="1"/>
</dbReference>
<evidence type="ECO:0000256" key="9">
    <source>
        <dbReference type="ARBA" id="ARBA00023136"/>
    </source>
</evidence>
<evidence type="ECO:0000256" key="2">
    <source>
        <dbReference type="ARBA" id="ARBA00008661"/>
    </source>
</evidence>
<evidence type="ECO:0000313" key="12">
    <source>
        <dbReference type="Proteomes" id="UP000594262"/>
    </source>
</evidence>
<comment type="similarity">
    <text evidence="2 10">Belongs to the glycosyltransferase 31 family.</text>
</comment>
<evidence type="ECO:0000256" key="1">
    <source>
        <dbReference type="ARBA" id="ARBA00004323"/>
    </source>
</evidence>
<keyword evidence="4" id="KW-0808">Transferase</keyword>
<keyword evidence="6 10" id="KW-0735">Signal-anchor</keyword>
<evidence type="ECO:0000256" key="8">
    <source>
        <dbReference type="ARBA" id="ARBA00023034"/>
    </source>
</evidence>
<keyword evidence="9 10" id="KW-0472">Membrane</keyword>
<dbReference type="Proteomes" id="UP000594262">
    <property type="component" value="Unplaced"/>
</dbReference>
<dbReference type="GO" id="GO:0047220">
    <property type="term" value="F:galactosylxylosylprotein 3-beta-galactosyltransferase activity"/>
    <property type="evidence" value="ECO:0007669"/>
    <property type="project" value="TreeGrafter"/>
</dbReference>
<dbReference type="OrthoDB" id="5962082at2759"/>
<dbReference type="PANTHER" id="PTHR11214:SF3">
    <property type="entry name" value="BETA-1,3-GALACTOSYLTRANSFERASE 6"/>
    <property type="match status" value="1"/>
</dbReference>
<sequence length="409" mass="48425">MVEISVLCRFVVFLVVVQCLILFIVSTIFQNHVISTFQKHVSTIQSWTLRSDKISDIRTVITETDLAFMTGEIRNMTKSNPIYRRFNVEHVDAVLRRVNLFLLVSSGPGRVQRRDAIRKTWWKECFSSEKITLACFFITDAGNNQSKFHLQLQRERKHHGDILFQPLSGGVEFGYRFIYHMLYAINNYYFDYVIRMDDDVFFCLSEFLTQLPPVPLQRFHWGWIHCEKFLTRPEESVIMFSYDVIKDFLNQKPNKLWCHPFADQMIAMWLEALDMGHILRHDYRIHHHPVVQEMPTLKDRRYVCRDYLAIHGSSPKDVLNFWKTKSDLGPKDLYSIDRLTRSCPSTFSFDWNSLGIWQYRPKKCITKPVWNTRKHQTKDGMYVGRLGSSFNKAQKKNNKPLKKVYIKAV</sequence>